<dbReference type="AlphaFoldDB" id="A0A5C9ANI1"/>
<dbReference type="EMBL" id="VSBS01000226">
    <property type="protein sequence ID" value="TXT02117.1"/>
    <property type="molecule type" value="Genomic_DNA"/>
</dbReference>
<name>A0A5C9ANI1_ECOLX</name>
<evidence type="ECO:0000313" key="1">
    <source>
        <dbReference type="EMBL" id="TXT02117.1"/>
    </source>
</evidence>
<reference evidence="1 2" key="1">
    <citation type="submission" date="2019-08" db="EMBL/GenBank/DDBJ databases">
        <title>Whole genome analysis of cultivated E. coli strains isolated from CD patients and healthy donors.</title>
        <authorList>
            <person name="Siniagina M.N."/>
            <person name="Markelova M.I."/>
            <person name="Laikov A.V."/>
            <person name="Boulygina E.A."/>
            <person name="Khusnutdinova D.R."/>
            <person name="Kharchenko A."/>
            <person name="Grigoryeva T.V."/>
        </authorList>
    </citation>
    <scope>NUCLEOTIDE SEQUENCE [LARGE SCALE GENOMIC DNA]</scope>
    <source>
        <strain evidence="1 2">3_77_5</strain>
    </source>
</reference>
<feature type="non-terminal residue" evidence="1">
    <location>
        <position position="24"/>
    </location>
</feature>
<evidence type="ECO:0000313" key="2">
    <source>
        <dbReference type="Proteomes" id="UP000321461"/>
    </source>
</evidence>
<sequence length="24" mass="2756">MLKFIQNNREITALLAVVLLFVLP</sequence>
<gene>
    <name evidence="1" type="ORF">FWK02_08875</name>
</gene>
<comment type="caution">
    <text evidence="1">The sequence shown here is derived from an EMBL/GenBank/DDBJ whole genome shotgun (WGS) entry which is preliminary data.</text>
</comment>
<organism evidence="1 2">
    <name type="scientific">Escherichia coli</name>
    <dbReference type="NCBI Taxonomy" id="562"/>
    <lineage>
        <taxon>Bacteria</taxon>
        <taxon>Pseudomonadati</taxon>
        <taxon>Pseudomonadota</taxon>
        <taxon>Gammaproteobacteria</taxon>
        <taxon>Enterobacterales</taxon>
        <taxon>Enterobacteriaceae</taxon>
        <taxon>Escherichia</taxon>
    </lineage>
</organism>
<dbReference type="Proteomes" id="UP000321461">
    <property type="component" value="Unassembled WGS sequence"/>
</dbReference>
<protein>
    <submittedName>
        <fullName evidence="1">ABC transporter permease</fullName>
    </submittedName>
</protein>
<proteinExistence type="predicted"/>
<accession>A0A5C9ANI1</accession>